<dbReference type="FunFam" id="1.20.1560.10:FF:000007">
    <property type="entry name" value="ATP-binding cassette subfamily C member 1"/>
    <property type="match status" value="1"/>
</dbReference>
<dbReference type="GO" id="GO:0008559">
    <property type="term" value="F:ABC-type xenobiotic transporter activity"/>
    <property type="evidence" value="ECO:0007669"/>
    <property type="project" value="UniProtKB-EC"/>
</dbReference>
<keyword evidence="4" id="KW-0813">Transport</keyword>
<feature type="transmembrane region" description="Helical" evidence="26">
    <location>
        <begin position="993"/>
        <end position="1021"/>
    </location>
</feature>
<feature type="region of interest" description="Disordered" evidence="25">
    <location>
        <begin position="889"/>
        <end position="913"/>
    </location>
</feature>
<keyword evidence="10" id="KW-0067">ATP-binding</keyword>
<evidence type="ECO:0000256" key="9">
    <source>
        <dbReference type="ARBA" id="ARBA00022801"/>
    </source>
</evidence>
<dbReference type="SUPFAM" id="SSF52540">
    <property type="entry name" value="P-loop containing nucleoside triphosphate hydrolases"/>
    <property type="match status" value="2"/>
</dbReference>
<dbReference type="EMBL" id="KL670916">
    <property type="protein sequence ID" value="KFW80634.1"/>
    <property type="molecule type" value="Genomic_DNA"/>
</dbReference>
<dbReference type="Pfam" id="PF00664">
    <property type="entry name" value="ABC_membrane"/>
    <property type="match status" value="2"/>
</dbReference>
<comment type="subcellular location">
    <subcellularLocation>
        <location evidence="1">Cell membrane</location>
        <topology evidence="1">Multi-pass membrane protein</topology>
    </subcellularLocation>
</comment>
<keyword evidence="8" id="KW-0547">Nucleotide-binding</keyword>
<protein>
    <recommendedName>
        <fullName evidence="17">Multidrug resistance-associated protein 1</fullName>
        <ecNumber evidence="3">7.6.2.2</ecNumber>
        <ecNumber evidence="15">7.6.2.3</ecNumber>
    </recommendedName>
    <alternativeName>
        <fullName evidence="20">ATP-binding cassette sub-family C member 1</fullName>
    </alternativeName>
    <alternativeName>
        <fullName evidence="19">Glutathione-S-conjugate-translocating ATPase ABCC1</fullName>
    </alternativeName>
    <alternativeName>
        <fullName evidence="18">Leukotriene C(4) transporter</fullName>
    </alternativeName>
</protein>
<dbReference type="PROSITE" id="PS00211">
    <property type="entry name" value="ABC_TRANSPORTER_1"/>
    <property type="match status" value="2"/>
</dbReference>
<feature type="transmembrane region" description="Helical" evidence="26">
    <location>
        <begin position="1204"/>
        <end position="1225"/>
    </location>
</feature>
<dbReference type="InterPro" id="IPR056227">
    <property type="entry name" value="TMD0_ABC"/>
</dbReference>
<evidence type="ECO:0000256" key="14">
    <source>
        <dbReference type="ARBA" id="ARBA00023136"/>
    </source>
</evidence>
<evidence type="ECO:0000256" key="24">
    <source>
        <dbReference type="ARBA" id="ARBA00048171"/>
    </source>
</evidence>
<evidence type="ECO:0000313" key="29">
    <source>
        <dbReference type="EMBL" id="KFW80634.1"/>
    </source>
</evidence>
<dbReference type="InterPro" id="IPR027417">
    <property type="entry name" value="P-loop_NTPase"/>
</dbReference>
<dbReference type="OrthoDB" id="6500128at2759"/>
<evidence type="ECO:0000256" key="13">
    <source>
        <dbReference type="ARBA" id="ARBA00023055"/>
    </source>
</evidence>
<feature type="domain" description="ABC transporter" evidence="27">
    <location>
        <begin position="1272"/>
        <end position="1504"/>
    </location>
</feature>
<comment type="catalytic activity">
    <reaction evidence="23">
        <text>17beta-estradiol 17-O-(beta-D-glucuronate)(in) + ATP + H2O = 17beta-estradiol 17-O-(beta-D-glucuronate)(out) + ADP + phosphate + H(+)</text>
        <dbReference type="Rhea" id="RHEA:60128"/>
        <dbReference type="ChEBI" id="CHEBI:15377"/>
        <dbReference type="ChEBI" id="CHEBI:15378"/>
        <dbReference type="ChEBI" id="CHEBI:30616"/>
        <dbReference type="ChEBI" id="CHEBI:43474"/>
        <dbReference type="ChEBI" id="CHEBI:82961"/>
        <dbReference type="ChEBI" id="CHEBI:456216"/>
    </reaction>
    <physiologicalReaction direction="left-to-right" evidence="23">
        <dbReference type="Rhea" id="RHEA:60129"/>
    </physiologicalReaction>
</comment>
<dbReference type="Gene3D" id="1.20.1560.10">
    <property type="entry name" value="ABC transporter type 1, transmembrane domain"/>
    <property type="match status" value="2"/>
</dbReference>
<sequence length="1508" mass="169706">DWNLTWHTEDPDFTPCFQNTVLVWIPCTYLWICFPVYYLYLRRHDRGYIQMSNLNKAKTALGLILWIVCWADLFYSFWERSQISRAPFYLISPTVLGITMLVATYLIQYERIKGVQSSGVMTIFWFISLLCATVILISKIKHALNMGAEVDTFRYVTFCIYFVLLFAQLILCCFPEQPPLFSETVNDPNPCPEFSASFLSRITFWWITGLMIQGYRSPLEAKDLWSLNKDDKSEQIVPVLARNWAKEWSKTKRRPLDMLYAPKKQQKSSDSNGDVTEEAEALIIKPSQKSSEASLFKVLYKTFGPYFLMSFLFKAGHDLLMFAGPEILKLLLNFVNNKAAPDWQGYFYTVLLFVCACLQTLILHQYFHICFVTGMRLKTAIVGVIYRKALVITNSARKTSTVGEIVNLMSVDAQRFMDLATYINMIWSAPFQVILALYLLWQNLGPSVLAGVAVMILLVPINAVMAMKTKTYQVAQMKSKDNRIKLMNEILNGIKVLKLYAWELAFREKVLEIRQKELQVLKKSAYLAAMATFTWVCAPFLVALSTFAVYVTVNKNNILDAQKAFVSLALFNILRFPLNMLPMVISNIVEASVSLKRLRVFLSHEELDPDSIIRGPMPEAEGCIVVKNATFSWSKTDSPLLNSINFTVPEGSLVAVVGQVGCGKSSLLSALLGEMDKKEGYVVVKGSVAYVPQQAWVQNATLEDNIIFGREMNESRYKRVIEVCALLPDIEILPSGDKTEIGEKGVNLSGGQKQRVSLARAVYCNADVYLLDDPLSAVDAHVGKHIFEKVIGPKGILKNKTRLLVTHAINYLPQMDTILVMTDGEISEMGSYQELLEQDGAFAEFLRTYANAEQSMENSDTNSPSTKEGKPVENGVLVNEAPGKLMHRQLSNSSTYSRDTGKSQQQSSTAELQKPLAEKNSWKLMEADTAKTGRVKASVYWDYMKAIGLFMSFLSIFLFLCNHIASLASNYWLSLWTDDPVINGTQQYTDVRLGVYGALGISQGIAVFGYSMVVSIGGIFASRHLHHNLLHNVLRSPMSFFERTPSGNLVNRFSKEIDTIDSTIPPIIKMFMGSMFNVIGACIVILLATPIAAVIIPPLGLAYLFVQRFYVTTSRQLKRLESVSRSPVYSHFNETLLGVSIIRAFEEQKRFIKQNDMKVDENQKAYYPSIVANRWLAVRLEYVGNFIVLFAALFAVIARNKLSAGLVGLSVSYSLQITAYLNWLVRMSSEVETNIVAVERVKEYTEMEKEAEWSIEQTAPASTWPEEGKIEFRGYGLRYREDLDLVLKNINVTINGGEKIGIVGRTGAGKSSLTLGLFRINEAAEGEIIIDGINIAKIGLHDLRFKITIIPQDPILFSGSLRMNLDPFDQHSDEDIWRSLELAHLKNFVSSLPDKLNHECAEGGENLSVGQRQLVCLARALLRKSKILVLDEATAAVDLETDKLIQSTIKSQFEECTVLTIAHRLNTIMDYTRVLVLERGEVVECGSPEQLLRERGIFYSMAKDSGLV</sequence>
<evidence type="ECO:0000256" key="4">
    <source>
        <dbReference type="ARBA" id="ARBA00022448"/>
    </source>
</evidence>
<dbReference type="Pfam" id="PF24357">
    <property type="entry name" value="TMD0_ABC"/>
    <property type="match status" value="1"/>
</dbReference>
<evidence type="ECO:0000259" key="27">
    <source>
        <dbReference type="PROSITE" id="PS50893"/>
    </source>
</evidence>
<dbReference type="EC" id="7.6.2.3" evidence="15"/>
<name>A0A093SCZ8_9PASS</name>
<evidence type="ECO:0000256" key="23">
    <source>
        <dbReference type="ARBA" id="ARBA00047576"/>
    </source>
</evidence>
<proteinExistence type="inferred from homology"/>
<evidence type="ECO:0000256" key="2">
    <source>
        <dbReference type="ARBA" id="ARBA00009726"/>
    </source>
</evidence>
<dbReference type="GO" id="GO:0034634">
    <property type="term" value="F:glutathione transmembrane transporter activity"/>
    <property type="evidence" value="ECO:0007669"/>
    <property type="project" value="TreeGrafter"/>
</dbReference>
<keyword evidence="11" id="KW-1278">Translocase</keyword>
<dbReference type="GO" id="GO:0016887">
    <property type="term" value="F:ATP hydrolysis activity"/>
    <property type="evidence" value="ECO:0007669"/>
    <property type="project" value="InterPro"/>
</dbReference>
<dbReference type="FunFam" id="3.40.50.300:FF:000074">
    <property type="entry name" value="Multidrug resistance-associated protein 5 isoform 1"/>
    <property type="match status" value="1"/>
</dbReference>
<keyword evidence="7" id="KW-0677">Repeat</keyword>
<keyword evidence="13" id="KW-0445">Lipid transport</keyword>
<evidence type="ECO:0000256" key="25">
    <source>
        <dbReference type="SAM" id="MobiDB-lite"/>
    </source>
</evidence>
<comment type="catalytic activity">
    <reaction evidence="21">
        <text>sphing-4-enine 1-phosphate(in) + ATP + H2O = sphing-4-enine 1-phosphate(out) + ADP + phosphate + H(+)</text>
        <dbReference type="Rhea" id="RHEA:38951"/>
        <dbReference type="ChEBI" id="CHEBI:15377"/>
        <dbReference type="ChEBI" id="CHEBI:15378"/>
        <dbReference type="ChEBI" id="CHEBI:30616"/>
        <dbReference type="ChEBI" id="CHEBI:43474"/>
        <dbReference type="ChEBI" id="CHEBI:60119"/>
        <dbReference type="ChEBI" id="CHEBI:456216"/>
    </reaction>
    <physiologicalReaction direction="left-to-right" evidence="21">
        <dbReference type="Rhea" id="RHEA:38952"/>
    </physiologicalReaction>
</comment>
<keyword evidence="9" id="KW-0378">Hydrolase</keyword>
<dbReference type="InterPro" id="IPR003593">
    <property type="entry name" value="AAA+_ATPase"/>
</dbReference>
<dbReference type="NCBIfam" id="TIGR00957">
    <property type="entry name" value="MRP_assoc_pro"/>
    <property type="match status" value="1"/>
</dbReference>
<feature type="domain" description="ABC transmembrane type-1" evidence="28">
    <location>
        <begin position="953"/>
        <end position="1233"/>
    </location>
</feature>
<evidence type="ECO:0000256" key="5">
    <source>
        <dbReference type="ARBA" id="ARBA00022475"/>
    </source>
</evidence>
<dbReference type="GO" id="GO:0016323">
    <property type="term" value="C:basolateral plasma membrane"/>
    <property type="evidence" value="ECO:0007669"/>
    <property type="project" value="TreeGrafter"/>
</dbReference>
<evidence type="ECO:0000256" key="7">
    <source>
        <dbReference type="ARBA" id="ARBA00022737"/>
    </source>
</evidence>
<dbReference type="GO" id="GO:0015431">
    <property type="term" value="F:ABC-type glutathione S-conjugate transporter activity"/>
    <property type="evidence" value="ECO:0007669"/>
    <property type="project" value="UniProtKB-EC"/>
</dbReference>
<evidence type="ECO:0000256" key="19">
    <source>
        <dbReference type="ARBA" id="ARBA00041913"/>
    </source>
</evidence>
<dbReference type="PANTHER" id="PTHR24223:SF241">
    <property type="entry name" value="MULTIDRUG RESISTANCE-ASSOCIATED PROTEIN 1"/>
    <property type="match status" value="1"/>
</dbReference>
<feature type="non-terminal residue" evidence="29">
    <location>
        <position position="1"/>
    </location>
</feature>
<dbReference type="Pfam" id="PF00005">
    <property type="entry name" value="ABC_tran"/>
    <property type="match status" value="2"/>
</dbReference>
<feature type="transmembrane region" description="Helical" evidence="26">
    <location>
        <begin position="345"/>
        <end position="367"/>
    </location>
</feature>
<comment type="catalytic activity">
    <reaction evidence="16">
        <text>ATP + H2O + xenobioticSide 1 = ADP + phosphate + xenobioticSide 2.</text>
        <dbReference type="EC" id="7.6.2.2"/>
    </reaction>
</comment>
<dbReference type="SMART" id="SM00382">
    <property type="entry name" value="AAA"/>
    <property type="match status" value="2"/>
</dbReference>
<evidence type="ECO:0000256" key="12">
    <source>
        <dbReference type="ARBA" id="ARBA00022989"/>
    </source>
</evidence>
<dbReference type="CDD" id="cd03250">
    <property type="entry name" value="ABCC_MRP_domain1"/>
    <property type="match status" value="1"/>
</dbReference>
<feature type="transmembrane region" description="Helical" evidence="26">
    <location>
        <begin position="20"/>
        <end position="40"/>
    </location>
</feature>
<dbReference type="InterPro" id="IPR050173">
    <property type="entry name" value="ABC_transporter_C-like"/>
</dbReference>
<dbReference type="InterPro" id="IPR036640">
    <property type="entry name" value="ABC1_TM_sf"/>
</dbReference>
<reference evidence="29 30" key="1">
    <citation type="submission" date="2014-06" db="EMBL/GenBank/DDBJ databases">
        <title>Genome evolution of avian class.</title>
        <authorList>
            <person name="Zhang G."/>
            <person name="Li C."/>
        </authorList>
    </citation>
    <scope>NUCLEOTIDE SEQUENCE [LARGE SCALE GENOMIC DNA]</scope>
    <source>
        <strain evidence="29">BGI_N305</strain>
    </source>
</reference>
<feature type="compositionally biased region" description="Polar residues" evidence="25">
    <location>
        <begin position="889"/>
        <end position="911"/>
    </location>
</feature>
<evidence type="ECO:0000256" key="16">
    <source>
        <dbReference type="ARBA" id="ARBA00034018"/>
    </source>
</evidence>
<evidence type="ECO:0000256" key="3">
    <source>
        <dbReference type="ARBA" id="ARBA00012191"/>
    </source>
</evidence>
<accession>A0A093SCZ8</accession>
<dbReference type="InterPro" id="IPR017871">
    <property type="entry name" value="ABC_transporter-like_CS"/>
</dbReference>
<dbReference type="PROSITE" id="PS50893">
    <property type="entry name" value="ABC_TRANSPORTER_2"/>
    <property type="match status" value="2"/>
</dbReference>
<dbReference type="PANTHER" id="PTHR24223">
    <property type="entry name" value="ATP-BINDING CASSETTE SUB-FAMILY C"/>
    <property type="match status" value="1"/>
</dbReference>
<feature type="region of interest" description="Disordered" evidence="25">
    <location>
        <begin position="853"/>
        <end position="873"/>
    </location>
</feature>
<evidence type="ECO:0000256" key="18">
    <source>
        <dbReference type="ARBA" id="ARBA00041345"/>
    </source>
</evidence>
<evidence type="ECO:0000256" key="15">
    <source>
        <dbReference type="ARBA" id="ARBA00024220"/>
    </source>
</evidence>
<feature type="non-terminal residue" evidence="29">
    <location>
        <position position="1508"/>
    </location>
</feature>
<evidence type="ECO:0000256" key="11">
    <source>
        <dbReference type="ARBA" id="ARBA00022967"/>
    </source>
</evidence>
<dbReference type="PROSITE" id="PS50929">
    <property type="entry name" value="ABC_TM1F"/>
    <property type="match status" value="2"/>
</dbReference>
<feature type="transmembrane region" description="Helical" evidence="26">
    <location>
        <begin position="60"/>
        <end position="78"/>
    </location>
</feature>
<feature type="transmembrane region" description="Helical" evidence="26">
    <location>
        <begin position="447"/>
        <end position="467"/>
    </location>
</feature>
<evidence type="ECO:0000313" key="30">
    <source>
        <dbReference type="Proteomes" id="UP000053258"/>
    </source>
</evidence>
<evidence type="ECO:0000256" key="22">
    <source>
        <dbReference type="ARBA" id="ARBA00047523"/>
    </source>
</evidence>
<feature type="transmembrane region" description="Helical" evidence="26">
    <location>
        <begin position="1182"/>
        <end position="1198"/>
    </location>
</feature>
<evidence type="ECO:0000256" key="10">
    <source>
        <dbReference type="ARBA" id="ARBA00022840"/>
    </source>
</evidence>
<evidence type="ECO:0000256" key="17">
    <source>
        <dbReference type="ARBA" id="ARBA00041009"/>
    </source>
</evidence>
<dbReference type="CDD" id="cd03244">
    <property type="entry name" value="ABCC_MRP_domain2"/>
    <property type="match status" value="1"/>
</dbReference>
<dbReference type="InterPro" id="IPR005292">
    <property type="entry name" value="MRP"/>
</dbReference>
<dbReference type="EC" id="7.6.2.2" evidence="3"/>
<dbReference type="CDD" id="cd18603">
    <property type="entry name" value="ABC_6TM_MRP1_2_3_6_D2_like"/>
    <property type="match status" value="1"/>
</dbReference>
<evidence type="ECO:0000256" key="8">
    <source>
        <dbReference type="ARBA" id="ARBA00022741"/>
    </source>
</evidence>
<dbReference type="Proteomes" id="UP000053258">
    <property type="component" value="Unassembled WGS sequence"/>
</dbReference>
<organism evidence="29 30">
    <name type="scientific">Manacus vitellinus</name>
    <name type="common">golden-collared manakin</name>
    <dbReference type="NCBI Taxonomy" id="328815"/>
    <lineage>
        <taxon>Eukaryota</taxon>
        <taxon>Metazoa</taxon>
        <taxon>Chordata</taxon>
        <taxon>Craniata</taxon>
        <taxon>Vertebrata</taxon>
        <taxon>Euteleostomi</taxon>
        <taxon>Archelosauria</taxon>
        <taxon>Archosauria</taxon>
        <taxon>Dinosauria</taxon>
        <taxon>Saurischia</taxon>
        <taxon>Theropoda</taxon>
        <taxon>Coelurosauria</taxon>
        <taxon>Aves</taxon>
        <taxon>Neognathae</taxon>
        <taxon>Neoaves</taxon>
        <taxon>Telluraves</taxon>
        <taxon>Australaves</taxon>
        <taxon>Passeriformes</taxon>
        <taxon>Pipridae</taxon>
        <taxon>Manacus</taxon>
    </lineage>
</organism>
<gene>
    <name evidence="29" type="ORF">N305_09668</name>
</gene>
<evidence type="ECO:0000259" key="28">
    <source>
        <dbReference type="PROSITE" id="PS50929"/>
    </source>
</evidence>
<keyword evidence="14 26" id="KW-0472">Membrane</keyword>
<evidence type="ECO:0000256" key="20">
    <source>
        <dbReference type="ARBA" id="ARBA00042274"/>
    </source>
</evidence>
<feature type="transmembrane region" description="Helical" evidence="26">
    <location>
        <begin position="152"/>
        <end position="174"/>
    </location>
</feature>
<feature type="domain" description="ABC transmembrane type-1" evidence="28">
    <location>
        <begin position="308"/>
        <end position="590"/>
    </location>
</feature>
<keyword evidence="6 26" id="KW-0812">Transmembrane</keyword>
<dbReference type="STRING" id="328815.ENSMVIP00005005697"/>
<comment type="catalytic activity">
    <reaction evidence="22">
        <text>leukotriene C4(in) + ATP + H2O = leukotriene C4(out) + ADP + phosphate + H(+)</text>
        <dbReference type="Rhea" id="RHEA:38963"/>
        <dbReference type="ChEBI" id="CHEBI:15377"/>
        <dbReference type="ChEBI" id="CHEBI:15378"/>
        <dbReference type="ChEBI" id="CHEBI:30616"/>
        <dbReference type="ChEBI" id="CHEBI:43474"/>
        <dbReference type="ChEBI" id="CHEBI:57973"/>
        <dbReference type="ChEBI" id="CHEBI:456216"/>
    </reaction>
    <physiologicalReaction direction="left-to-right" evidence="22">
        <dbReference type="Rhea" id="RHEA:38964"/>
    </physiologicalReaction>
</comment>
<dbReference type="FunFam" id="3.40.50.300:FF:000293">
    <property type="entry name" value="ATP binding cassette subfamily C member 1"/>
    <property type="match status" value="1"/>
</dbReference>
<dbReference type="GO" id="GO:0005524">
    <property type="term" value="F:ATP binding"/>
    <property type="evidence" value="ECO:0007669"/>
    <property type="project" value="UniProtKB-KW"/>
</dbReference>
<feature type="compositionally biased region" description="Polar residues" evidence="25">
    <location>
        <begin position="853"/>
        <end position="866"/>
    </location>
</feature>
<keyword evidence="5" id="KW-1003">Cell membrane</keyword>
<evidence type="ECO:0000256" key="1">
    <source>
        <dbReference type="ARBA" id="ARBA00004651"/>
    </source>
</evidence>
<comment type="catalytic activity">
    <reaction evidence="24">
        <text>2',3'-cGAMP(in) + ATP + H2O = 2',3'-cGAMP(out) + ADP + phosphate + H(+)</text>
        <dbReference type="Rhea" id="RHEA:74887"/>
        <dbReference type="ChEBI" id="CHEBI:15377"/>
        <dbReference type="ChEBI" id="CHEBI:15378"/>
        <dbReference type="ChEBI" id="CHEBI:30616"/>
        <dbReference type="ChEBI" id="CHEBI:43474"/>
        <dbReference type="ChEBI" id="CHEBI:143093"/>
        <dbReference type="ChEBI" id="CHEBI:456216"/>
    </reaction>
</comment>
<evidence type="ECO:0000256" key="6">
    <source>
        <dbReference type="ARBA" id="ARBA00022692"/>
    </source>
</evidence>
<dbReference type="FunFam" id="1.20.1560.10:FF:000001">
    <property type="entry name" value="ATP-binding cassette subfamily C member 1"/>
    <property type="match status" value="1"/>
</dbReference>
<dbReference type="InterPro" id="IPR003439">
    <property type="entry name" value="ABC_transporter-like_ATP-bd"/>
</dbReference>
<feature type="transmembrane region" description="Helical" evidence="26">
    <location>
        <begin position="90"/>
        <end position="107"/>
    </location>
</feature>
<feature type="domain" description="ABC transporter" evidence="27">
    <location>
        <begin position="624"/>
        <end position="848"/>
    </location>
</feature>
<feature type="transmembrane region" description="Helical" evidence="26">
    <location>
        <begin position="525"/>
        <end position="553"/>
    </location>
</feature>
<dbReference type="InterPro" id="IPR011527">
    <property type="entry name" value="ABC1_TM_dom"/>
</dbReference>
<dbReference type="GO" id="GO:0006869">
    <property type="term" value="P:lipid transport"/>
    <property type="evidence" value="ECO:0007669"/>
    <property type="project" value="UniProtKB-KW"/>
</dbReference>
<comment type="similarity">
    <text evidence="2">Belongs to the ABC transporter superfamily. ABCC family. Conjugate transporter (TC 3.A.1.208) subfamily.</text>
</comment>
<dbReference type="CDD" id="cd18595">
    <property type="entry name" value="ABC_6TM_MRP1_2_3_6_D1_like"/>
    <property type="match status" value="1"/>
</dbReference>
<feature type="transmembrane region" description="Helical" evidence="26">
    <location>
        <begin position="119"/>
        <end position="140"/>
    </location>
</feature>
<feature type="transmembrane region" description="Helical" evidence="26">
    <location>
        <begin position="419"/>
        <end position="441"/>
    </location>
</feature>
<dbReference type="SUPFAM" id="SSF90123">
    <property type="entry name" value="ABC transporter transmembrane region"/>
    <property type="match status" value="2"/>
</dbReference>
<feature type="transmembrane region" description="Helical" evidence="26">
    <location>
        <begin position="1078"/>
        <end position="1106"/>
    </location>
</feature>
<keyword evidence="30" id="KW-1185">Reference proteome</keyword>
<dbReference type="Gene3D" id="3.40.50.300">
    <property type="entry name" value="P-loop containing nucleotide triphosphate hydrolases"/>
    <property type="match status" value="2"/>
</dbReference>
<feature type="transmembrane region" description="Helical" evidence="26">
    <location>
        <begin position="946"/>
        <end position="973"/>
    </location>
</feature>
<evidence type="ECO:0000256" key="26">
    <source>
        <dbReference type="SAM" id="Phobius"/>
    </source>
</evidence>
<evidence type="ECO:0000256" key="21">
    <source>
        <dbReference type="ARBA" id="ARBA00047354"/>
    </source>
</evidence>
<keyword evidence="12 26" id="KW-1133">Transmembrane helix</keyword>